<protein>
    <submittedName>
        <fullName evidence="2">Uncharacterized protein</fullName>
    </submittedName>
</protein>
<name>A0A1V3SWI7_9BACT</name>
<comment type="caution">
    <text evidence="2">The sequence shown here is derived from an EMBL/GenBank/DDBJ whole genome shotgun (WGS) entry which is preliminary data.</text>
</comment>
<sequence>MIRGGSCTVWRENPSTTDNDVRTRLIPVCRDRFTAINAVEQGQPQKGRQENPPGIKKENMAKNSPAGNRFSKTAPLFSAVADGPDGADQSTDPEPRPPNGPRPETGTAVS</sequence>
<dbReference type="AlphaFoldDB" id="A0A1V3SWI7"/>
<evidence type="ECO:0000256" key="1">
    <source>
        <dbReference type="SAM" id="MobiDB-lite"/>
    </source>
</evidence>
<evidence type="ECO:0000313" key="3">
    <source>
        <dbReference type="Proteomes" id="UP000188586"/>
    </source>
</evidence>
<evidence type="ECO:0000313" key="2">
    <source>
        <dbReference type="EMBL" id="OOH73609.1"/>
    </source>
</evidence>
<dbReference type="Proteomes" id="UP000188586">
    <property type="component" value="Unassembled WGS sequence"/>
</dbReference>
<reference evidence="2 3" key="1">
    <citation type="submission" date="2016-11" db="EMBL/GenBank/DDBJ databases">
        <title>Comparative genomics of co-occurring bacteria in distinct bioleaching systems unravels niche-specific adaptation.</title>
        <authorList>
            <person name="Zhang X."/>
            <person name="Liu X."/>
            <person name="Yin H."/>
        </authorList>
    </citation>
    <scope>NUCLEOTIDE SEQUENCE [LARGE SCALE GENOMIC DNA]</scope>
    <source>
        <strain evidence="2 3">DX</strain>
    </source>
</reference>
<organism evidence="2 3">
    <name type="scientific">Leptospirillum ferriphilum</name>
    <dbReference type="NCBI Taxonomy" id="178606"/>
    <lineage>
        <taxon>Bacteria</taxon>
        <taxon>Pseudomonadati</taxon>
        <taxon>Nitrospirota</taxon>
        <taxon>Nitrospiria</taxon>
        <taxon>Nitrospirales</taxon>
        <taxon>Nitrospiraceae</taxon>
        <taxon>Leptospirillum</taxon>
    </lineage>
</organism>
<feature type="region of interest" description="Disordered" evidence="1">
    <location>
        <begin position="37"/>
        <end position="110"/>
    </location>
</feature>
<accession>A0A1V3SWI7</accession>
<proteinExistence type="predicted"/>
<gene>
    <name evidence="2" type="ORF">BOX24_03790</name>
</gene>
<dbReference type="EMBL" id="MPOJ01000008">
    <property type="protein sequence ID" value="OOH73609.1"/>
    <property type="molecule type" value="Genomic_DNA"/>
</dbReference>